<organism evidence="3 4">
    <name type="scientific">Linnemannia gamsii</name>
    <dbReference type="NCBI Taxonomy" id="64522"/>
    <lineage>
        <taxon>Eukaryota</taxon>
        <taxon>Fungi</taxon>
        <taxon>Fungi incertae sedis</taxon>
        <taxon>Mucoromycota</taxon>
        <taxon>Mortierellomycotina</taxon>
        <taxon>Mortierellomycetes</taxon>
        <taxon>Mortierellales</taxon>
        <taxon>Mortierellaceae</taxon>
        <taxon>Linnemannia</taxon>
    </lineage>
</organism>
<dbReference type="GO" id="GO:0003796">
    <property type="term" value="F:lysozyme activity"/>
    <property type="evidence" value="ECO:0007669"/>
    <property type="project" value="InterPro"/>
</dbReference>
<dbReference type="Proteomes" id="UP000823405">
    <property type="component" value="Unassembled WGS sequence"/>
</dbReference>
<name>A0A9P6ULK7_9FUNG</name>
<keyword evidence="1" id="KW-0929">Antimicrobial</keyword>
<dbReference type="GO" id="GO:0009253">
    <property type="term" value="P:peptidoglycan catabolic process"/>
    <property type="evidence" value="ECO:0007669"/>
    <property type="project" value="InterPro"/>
</dbReference>
<dbReference type="GO" id="GO:0031640">
    <property type="term" value="P:killing of cells of another organism"/>
    <property type="evidence" value="ECO:0007669"/>
    <property type="project" value="UniProtKB-KW"/>
</dbReference>
<proteinExistence type="predicted"/>
<gene>
    <name evidence="3" type="ORF">BGZ97_012685</name>
</gene>
<comment type="caution">
    <text evidence="3">The sequence shown here is derived from an EMBL/GenBank/DDBJ whole genome shotgun (WGS) entry which is preliminary data.</text>
</comment>
<dbReference type="InterPro" id="IPR023347">
    <property type="entry name" value="Lysozyme_dom_sf"/>
</dbReference>
<dbReference type="GO" id="GO:0042742">
    <property type="term" value="P:defense response to bacterium"/>
    <property type="evidence" value="ECO:0007669"/>
    <property type="project" value="UniProtKB-KW"/>
</dbReference>
<dbReference type="InterPro" id="IPR023346">
    <property type="entry name" value="Lysozyme-like_dom_sf"/>
</dbReference>
<sequence>MPKLLSELSRDEGRRLKPYRDTVGKLTIGVGRNLTDVGISESECDMLLENDIARIRAWLDLKLPWWRDMDKVRQRVLINMTFNL</sequence>
<keyword evidence="4" id="KW-1185">Reference proteome</keyword>
<accession>A0A9P6ULK7</accession>
<dbReference type="OrthoDB" id="5358886at2759"/>
<dbReference type="GO" id="GO:0016998">
    <property type="term" value="P:cell wall macromolecule catabolic process"/>
    <property type="evidence" value="ECO:0007669"/>
    <property type="project" value="InterPro"/>
</dbReference>
<dbReference type="Gene3D" id="1.10.530.40">
    <property type="match status" value="1"/>
</dbReference>
<dbReference type="AlphaFoldDB" id="A0A9P6ULK7"/>
<protein>
    <recommendedName>
        <fullName evidence="5">Lysozyme</fullName>
    </recommendedName>
</protein>
<dbReference type="Pfam" id="PF00959">
    <property type="entry name" value="Phage_lysozyme"/>
    <property type="match status" value="1"/>
</dbReference>
<feature type="non-terminal residue" evidence="3">
    <location>
        <position position="84"/>
    </location>
</feature>
<evidence type="ECO:0000256" key="1">
    <source>
        <dbReference type="ARBA" id="ARBA00022529"/>
    </source>
</evidence>
<dbReference type="EMBL" id="JAAAIN010000862">
    <property type="protein sequence ID" value="KAG0310255.1"/>
    <property type="molecule type" value="Genomic_DNA"/>
</dbReference>
<evidence type="ECO:0000313" key="4">
    <source>
        <dbReference type="Proteomes" id="UP000823405"/>
    </source>
</evidence>
<dbReference type="InterPro" id="IPR002196">
    <property type="entry name" value="Glyco_hydro_24"/>
</dbReference>
<keyword evidence="2" id="KW-0081">Bacteriolytic enzyme</keyword>
<dbReference type="SUPFAM" id="SSF53955">
    <property type="entry name" value="Lysozyme-like"/>
    <property type="match status" value="1"/>
</dbReference>
<evidence type="ECO:0008006" key="5">
    <source>
        <dbReference type="Google" id="ProtNLM"/>
    </source>
</evidence>
<evidence type="ECO:0000256" key="2">
    <source>
        <dbReference type="ARBA" id="ARBA00022638"/>
    </source>
</evidence>
<reference evidence="3" key="1">
    <citation type="journal article" date="2020" name="Fungal Divers.">
        <title>Resolving the Mortierellaceae phylogeny through synthesis of multi-gene phylogenetics and phylogenomics.</title>
        <authorList>
            <person name="Vandepol N."/>
            <person name="Liber J."/>
            <person name="Desiro A."/>
            <person name="Na H."/>
            <person name="Kennedy M."/>
            <person name="Barry K."/>
            <person name="Grigoriev I.V."/>
            <person name="Miller A.N."/>
            <person name="O'Donnell K."/>
            <person name="Stajich J.E."/>
            <person name="Bonito G."/>
        </authorList>
    </citation>
    <scope>NUCLEOTIDE SEQUENCE</scope>
    <source>
        <strain evidence="3">NVP60</strain>
    </source>
</reference>
<evidence type="ECO:0000313" key="3">
    <source>
        <dbReference type="EMBL" id="KAG0310255.1"/>
    </source>
</evidence>